<comment type="similarity">
    <text evidence="5">Belongs to the YicC/YloC family.</text>
</comment>
<keyword evidence="3" id="KW-0255">Endonuclease</keyword>
<protein>
    <submittedName>
        <fullName evidence="8">YicC family protein</fullName>
    </submittedName>
</protein>
<evidence type="ECO:0000256" key="2">
    <source>
        <dbReference type="ARBA" id="ARBA00022722"/>
    </source>
</evidence>
<accession>A0ABT3T7Z2</accession>
<evidence type="ECO:0000256" key="1">
    <source>
        <dbReference type="ARBA" id="ARBA00001968"/>
    </source>
</evidence>
<dbReference type="PANTHER" id="PTHR30636:SF3">
    <property type="entry name" value="UPF0701 PROTEIN YICC"/>
    <property type="match status" value="1"/>
</dbReference>
<organism evidence="8 9">
    <name type="scientific">Candidatus Marimicrobium litorale</name>
    <dbReference type="NCBI Taxonomy" id="2518991"/>
    <lineage>
        <taxon>Bacteria</taxon>
        <taxon>Pseudomonadati</taxon>
        <taxon>Pseudomonadota</taxon>
        <taxon>Gammaproteobacteria</taxon>
        <taxon>Cellvibrionales</taxon>
        <taxon>Halieaceae</taxon>
        <taxon>Marimicrobium</taxon>
    </lineage>
</organism>
<dbReference type="Proteomes" id="UP001143304">
    <property type="component" value="Unassembled WGS sequence"/>
</dbReference>
<evidence type="ECO:0000313" key="9">
    <source>
        <dbReference type="Proteomes" id="UP001143304"/>
    </source>
</evidence>
<dbReference type="PANTHER" id="PTHR30636">
    <property type="entry name" value="UPF0701 PROTEIN YICC"/>
    <property type="match status" value="1"/>
</dbReference>
<dbReference type="Pfam" id="PF08340">
    <property type="entry name" value="YicC-like_C"/>
    <property type="match status" value="1"/>
</dbReference>
<gene>
    <name evidence="8" type="ORF">EYC82_12530</name>
</gene>
<dbReference type="InterPro" id="IPR013551">
    <property type="entry name" value="YicC-like_C"/>
</dbReference>
<sequence>MIQSMTAFARESAPLNEGVLTVELRTVNHRYLDCTFKLPDALRVMEPQLRDEAGKALARGKLECLVRLQAHQNNTTAYRIDDQRLADLLQAVDALQTQLREPAPVNALQVLQFPGVYTQAEETNEALQQAASTLFSEALKNLQETRGREGQTLAGLVLDRLSQVEFEVEATRKVLPELREQQKQRLQTRIEALDVDADPGRIEQEMVYLAQRADVDEELDRLDAHISEVRRALKKGGPCGRRLDFLMQELNREANTLSSKSQSSKTTQNAVELKVLIEQMREQIQNIE</sequence>
<dbReference type="EMBL" id="SHNO01000001">
    <property type="protein sequence ID" value="MCX2978184.1"/>
    <property type="molecule type" value="Genomic_DNA"/>
</dbReference>
<keyword evidence="9" id="KW-1185">Reference proteome</keyword>
<keyword evidence="4" id="KW-0378">Hydrolase</keyword>
<name>A0ABT3T7Z2_9GAMM</name>
<comment type="cofactor">
    <cofactor evidence="1">
        <name>a divalent metal cation</name>
        <dbReference type="ChEBI" id="CHEBI:60240"/>
    </cofactor>
</comment>
<evidence type="ECO:0000259" key="7">
    <source>
        <dbReference type="Pfam" id="PF08340"/>
    </source>
</evidence>
<reference evidence="8" key="1">
    <citation type="submission" date="2019-02" db="EMBL/GenBank/DDBJ databases">
        <authorList>
            <person name="Li S.-H."/>
        </authorList>
    </citation>
    <scope>NUCLEOTIDE SEQUENCE</scope>
    <source>
        <strain evidence="8">IMCC11814</strain>
    </source>
</reference>
<dbReference type="InterPro" id="IPR005229">
    <property type="entry name" value="YicC/YloC-like"/>
</dbReference>
<evidence type="ECO:0000256" key="5">
    <source>
        <dbReference type="ARBA" id="ARBA00035648"/>
    </source>
</evidence>
<evidence type="ECO:0000313" key="8">
    <source>
        <dbReference type="EMBL" id="MCX2978184.1"/>
    </source>
</evidence>
<keyword evidence="2" id="KW-0540">Nuclease</keyword>
<comment type="caution">
    <text evidence="8">The sequence shown here is derived from an EMBL/GenBank/DDBJ whole genome shotgun (WGS) entry which is preliminary data.</text>
</comment>
<feature type="domain" description="Endoribonuclease YicC-like C-terminal" evidence="7">
    <location>
        <begin position="173"/>
        <end position="288"/>
    </location>
</feature>
<evidence type="ECO:0000256" key="3">
    <source>
        <dbReference type="ARBA" id="ARBA00022759"/>
    </source>
</evidence>
<feature type="domain" description="Endoribonuclease YicC-like N-terminal" evidence="6">
    <location>
        <begin position="2"/>
        <end position="154"/>
    </location>
</feature>
<dbReference type="InterPro" id="IPR013527">
    <property type="entry name" value="YicC-like_N"/>
</dbReference>
<dbReference type="NCBIfam" id="TIGR00255">
    <property type="entry name" value="YicC/YloC family endoribonuclease"/>
    <property type="match status" value="1"/>
</dbReference>
<dbReference type="Pfam" id="PF03755">
    <property type="entry name" value="YicC-like_N"/>
    <property type="match status" value="1"/>
</dbReference>
<evidence type="ECO:0000256" key="4">
    <source>
        <dbReference type="ARBA" id="ARBA00022801"/>
    </source>
</evidence>
<proteinExistence type="inferred from homology"/>
<evidence type="ECO:0000259" key="6">
    <source>
        <dbReference type="Pfam" id="PF03755"/>
    </source>
</evidence>